<dbReference type="Proteomes" id="UP000254060">
    <property type="component" value="Unassembled WGS sequence"/>
</dbReference>
<dbReference type="InterPro" id="IPR021509">
    <property type="entry name" value="DUF3169"/>
</dbReference>
<keyword evidence="1" id="KW-0812">Transmembrane</keyword>
<evidence type="ECO:0000313" key="2">
    <source>
        <dbReference type="EMBL" id="STO06941.1"/>
    </source>
</evidence>
<keyword evidence="1" id="KW-0472">Membrane</keyword>
<keyword evidence="1" id="KW-1133">Transmembrane helix</keyword>
<evidence type="ECO:0000313" key="3">
    <source>
        <dbReference type="Proteomes" id="UP000254060"/>
    </source>
</evidence>
<sequence>MKSWFKFGLQMFLGGLVGYTFMYVYLNNESIQIDLTNLVLPFTWLLLLLLLGLTAWGASRLQRIRRLTKQPLTGDEEDEAEGYMYQAYSDGSLASTLTVILSLTSASFILLTGQSLAFLIAILLSLVAGIVLSYSLNRLLAVMYPERALPKLSDPDYAQRLLDLSDDGEKHVMLQGLYKTNLSTTSLMTLAIILLLVYSVLTGDSQLFSIFVVSLIMVSTNIQYIRIIRSKN</sequence>
<evidence type="ECO:0000256" key="1">
    <source>
        <dbReference type="SAM" id="Phobius"/>
    </source>
</evidence>
<feature type="transmembrane region" description="Helical" evidence="1">
    <location>
        <begin position="207"/>
        <end position="225"/>
    </location>
</feature>
<dbReference type="STRING" id="1397694.GCA_000702585_00801"/>
<reference evidence="2 3" key="1">
    <citation type="submission" date="2018-06" db="EMBL/GenBank/DDBJ databases">
        <authorList>
            <consortium name="Pathogen Informatics"/>
            <person name="Doyle S."/>
        </authorList>
    </citation>
    <scope>NUCLEOTIDE SEQUENCE [LARGE SCALE GENOMIC DNA]</scope>
    <source>
        <strain evidence="2 3">NCTC13163</strain>
    </source>
</reference>
<feature type="transmembrane region" description="Helical" evidence="1">
    <location>
        <begin position="7"/>
        <end position="26"/>
    </location>
</feature>
<dbReference type="OrthoDB" id="2199273at2"/>
<accession>A0A377FQ32</accession>
<feature type="transmembrane region" description="Helical" evidence="1">
    <location>
        <begin position="117"/>
        <end position="137"/>
    </location>
</feature>
<gene>
    <name evidence="2" type="ORF">NCTC13163_00282</name>
</gene>
<organism evidence="2 3">
    <name type="scientific">Exiguobacterium aurantiacum</name>
    <dbReference type="NCBI Taxonomy" id="33987"/>
    <lineage>
        <taxon>Bacteria</taxon>
        <taxon>Bacillati</taxon>
        <taxon>Bacillota</taxon>
        <taxon>Bacilli</taxon>
        <taxon>Bacillales</taxon>
        <taxon>Bacillales Family XII. Incertae Sedis</taxon>
        <taxon>Exiguobacterium</taxon>
    </lineage>
</organism>
<feature type="transmembrane region" description="Helical" evidence="1">
    <location>
        <begin position="38"/>
        <end position="59"/>
    </location>
</feature>
<dbReference type="AlphaFoldDB" id="A0A377FQ32"/>
<feature type="transmembrane region" description="Helical" evidence="1">
    <location>
        <begin position="93"/>
        <end position="111"/>
    </location>
</feature>
<protein>
    <submittedName>
        <fullName evidence="2">Protein of uncharacterized function (DUF3169)</fullName>
    </submittedName>
</protein>
<dbReference type="EMBL" id="UGGP01000001">
    <property type="protein sequence ID" value="STO06941.1"/>
    <property type="molecule type" value="Genomic_DNA"/>
</dbReference>
<name>A0A377FQ32_9BACL</name>
<feature type="transmembrane region" description="Helical" evidence="1">
    <location>
        <begin position="180"/>
        <end position="201"/>
    </location>
</feature>
<dbReference type="RefSeq" id="WP_029334121.1">
    <property type="nucleotide sequence ID" value="NZ_UGGP01000001.1"/>
</dbReference>
<proteinExistence type="predicted"/>
<dbReference type="Pfam" id="PF11368">
    <property type="entry name" value="DUF3169"/>
    <property type="match status" value="1"/>
</dbReference>